<accession>F0WSK8</accession>
<dbReference type="AlphaFoldDB" id="F0WSK8"/>
<feature type="domain" description="RRM" evidence="7">
    <location>
        <begin position="469"/>
        <end position="556"/>
    </location>
</feature>
<sequence>MVDSSSKTTIFVRNLPFQITSKEVEDLFSQVGPVKKVDLIKNKGKSKDDTLTRGFAFVRFALESDAVLAIEKMNKSEFQGRKLCIVYTTFIDRCKSKDGTAIAPNVEEKSDENDVADKLTSDSKDVAGKPTPNSKDVESVSTNGKQSERNARRRQHRQFSRQLEESKELKASLEDRSIAIYGFSDKITDKILWKRIKKVSKHVDKLEMKEYLLRRKENKKYATVAFKMTKEVPVAVMKLDQHILKGDKLTVRPLRSFLDALKVKKDGLRLIVRNLSFQATDEDLHRVFSPFGAVSEAHVVRLPVDTIAVSDNDDKEGSVSILGRSRGFGFVQFNEIEAAASAVKAINGNKLKGREIVVDFAVPKTDYLKQNEESVKTSMNDDLDNAEADTDAESIPEANIDDNGETEPQDEDMTDISVDNDEEAVESDGASEECDNGDDTAIKDIGEVTTDNTQKSRTGHLDTNEQLERTLFLRNVSFQTTDEGLKTFFQTFGGVEYTRIVYDPNSKLSKGVAFVRFKDIKPVNYLLDRAQAIQSLLENTQQDLASRSVATTKNERGMTDVYTASALADGSALILDGRVLSLARAVRKEQAVELASITPTNTKSGKDKRNLYLAYEGTINVNKISADQLMLPKLDIEKRRRALKEKKEKLKNPMYFISPVRLSFRNLASHVDDTILKKLVRDAAICGMEGNLVQKKEIKSELQLPLQEKSKIPVKVRMAKVIRDQDSARPGKIARSRGYGFVEFAHHVHALCALRELNNNPKYSSFAAGNRSNSIAEHEKSRLIIEFAIENHTKLKLREKKQKDQQKRMTTDKLLMQNQEAVQQTESDKCEIKRCNRGARQRKRRREAESKDQIDETINQSQTIEKAVVQKSKWRRETEDQKKSKKQRRIEPKSASSSRKARKQIVSTEKERSFDTVVAEYRNAIFGRSSKVEERWFK</sequence>
<dbReference type="InterPro" id="IPR051945">
    <property type="entry name" value="RRM_MRD1_RNA_proc_ribogen"/>
</dbReference>
<dbReference type="InterPro" id="IPR035979">
    <property type="entry name" value="RBD_domain_sf"/>
</dbReference>
<dbReference type="SMART" id="SM00360">
    <property type="entry name" value="RRM"/>
    <property type="match status" value="4"/>
</dbReference>
<feature type="compositionally biased region" description="Acidic residues" evidence="6">
    <location>
        <begin position="381"/>
        <end position="414"/>
    </location>
</feature>
<dbReference type="CDD" id="cd12416">
    <property type="entry name" value="RRM4_RBM28_like"/>
    <property type="match status" value="1"/>
</dbReference>
<proteinExistence type="predicted"/>
<dbReference type="PANTHER" id="PTHR48039">
    <property type="entry name" value="RNA-BINDING MOTIF PROTEIN 14B"/>
    <property type="match status" value="1"/>
</dbReference>
<evidence type="ECO:0000259" key="7">
    <source>
        <dbReference type="PROSITE" id="PS50102"/>
    </source>
</evidence>
<dbReference type="GO" id="GO:0003729">
    <property type="term" value="F:mRNA binding"/>
    <property type="evidence" value="ECO:0007669"/>
    <property type="project" value="TreeGrafter"/>
</dbReference>
<feature type="region of interest" description="Disordered" evidence="6">
    <location>
        <begin position="372"/>
        <end position="414"/>
    </location>
</feature>
<feature type="compositionally biased region" description="Basic residues" evidence="6">
    <location>
        <begin position="835"/>
        <end position="845"/>
    </location>
</feature>
<dbReference type="InterPro" id="IPR000504">
    <property type="entry name" value="RRM_dom"/>
</dbReference>
<dbReference type="HOGENOM" id="CLU_014347_0_0_1"/>
<name>F0WSK8_9STRA</name>
<evidence type="ECO:0000256" key="3">
    <source>
        <dbReference type="ARBA" id="ARBA00022884"/>
    </source>
</evidence>
<reference evidence="8" key="2">
    <citation type="submission" date="2011-02" db="EMBL/GenBank/DDBJ databases">
        <authorList>
            <person name="MacLean D."/>
        </authorList>
    </citation>
    <scope>NUCLEOTIDE SEQUENCE</scope>
</reference>
<keyword evidence="2" id="KW-0677">Repeat</keyword>
<feature type="compositionally biased region" description="Basic and acidic residues" evidence="6">
    <location>
        <begin position="801"/>
        <end position="811"/>
    </location>
</feature>
<feature type="region of interest" description="Disordered" evidence="6">
    <location>
        <begin position="105"/>
        <end position="166"/>
    </location>
</feature>
<feature type="compositionally biased region" description="Polar residues" evidence="6">
    <location>
        <begin position="131"/>
        <end position="145"/>
    </location>
</feature>
<dbReference type="Gene3D" id="3.30.70.330">
    <property type="match status" value="4"/>
</dbReference>
<dbReference type="EMBL" id="FR824279">
    <property type="protein sequence ID" value="CCA24334.1"/>
    <property type="molecule type" value="Genomic_DNA"/>
</dbReference>
<dbReference type="GO" id="GO:0005730">
    <property type="term" value="C:nucleolus"/>
    <property type="evidence" value="ECO:0007669"/>
    <property type="project" value="TreeGrafter"/>
</dbReference>
<reference evidence="8" key="1">
    <citation type="journal article" date="2011" name="PLoS Biol.">
        <title>Gene gain and loss during evolution of obligate parasitism in the white rust pathogen of Arabidopsis thaliana.</title>
        <authorList>
            <person name="Kemen E."/>
            <person name="Gardiner A."/>
            <person name="Schultz-Larsen T."/>
            <person name="Kemen A.C."/>
            <person name="Balmuth A.L."/>
            <person name="Robert-Seilaniantz A."/>
            <person name="Bailey K."/>
            <person name="Holub E."/>
            <person name="Studholme D.J."/>
            <person name="Maclean D."/>
            <person name="Jones J.D."/>
        </authorList>
    </citation>
    <scope>NUCLEOTIDE SEQUENCE</scope>
</reference>
<evidence type="ECO:0000256" key="4">
    <source>
        <dbReference type="ARBA" id="ARBA00023242"/>
    </source>
</evidence>
<feature type="domain" description="RRM" evidence="7">
    <location>
        <begin position="8"/>
        <end position="90"/>
    </location>
</feature>
<keyword evidence="4" id="KW-0539">Nucleus</keyword>
<evidence type="ECO:0000256" key="5">
    <source>
        <dbReference type="PROSITE-ProRule" id="PRU00176"/>
    </source>
</evidence>
<gene>
    <name evidence="8" type="primary">AlNc14C234G9352</name>
    <name evidence="8" type="ORF">ALNC14_104780</name>
</gene>
<evidence type="ECO:0000313" key="8">
    <source>
        <dbReference type="EMBL" id="CCA24334.1"/>
    </source>
</evidence>
<dbReference type="InterPro" id="IPR012677">
    <property type="entry name" value="Nucleotide-bd_a/b_plait_sf"/>
</dbReference>
<dbReference type="PANTHER" id="PTHR48039:SF5">
    <property type="entry name" value="RNA-BINDING PROTEIN 28"/>
    <property type="match status" value="1"/>
</dbReference>
<comment type="subcellular location">
    <subcellularLocation>
        <location evidence="1">Nucleus</location>
    </subcellularLocation>
</comment>
<evidence type="ECO:0000256" key="6">
    <source>
        <dbReference type="SAM" id="MobiDB-lite"/>
    </source>
</evidence>
<protein>
    <submittedName>
        <fullName evidence="8">Uncharacterized protein AlNc14C234G9352</fullName>
    </submittedName>
</protein>
<dbReference type="PROSITE" id="PS50102">
    <property type="entry name" value="RRM"/>
    <property type="match status" value="3"/>
</dbReference>
<feature type="domain" description="RRM" evidence="7">
    <location>
        <begin position="268"/>
        <end position="363"/>
    </location>
</feature>
<keyword evidence="3 5" id="KW-0694">RNA-binding</keyword>
<organism evidence="8">
    <name type="scientific">Albugo laibachii Nc14</name>
    <dbReference type="NCBI Taxonomy" id="890382"/>
    <lineage>
        <taxon>Eukaryota</taxon>
        <taxon>Sar</taxon>
        <taxon>Stramenopiles</taxon>
        <taxon>Oomycota</taxon>
        <taxon>Peronosporomycetes</taxon>
        <taxon>Albuginales</taxon>
        <taxon>Albuginaceae</taxon>
        <taxon>Albugo</taxon>
    </lineage>
</organism>
<feature type="region of interest" description="Disordered" evidence="6">
    <location>
        <begin position="798"/>
        <end position="912"/>
    </location>
</feature>
<evidence type="ECO:0000256" key="2">
    <source>
        <dbReference type="ARBA" id="ARBA00022737"/>
    </source>
</evidence>
<feature type="compositionally biased region" description="Basic and acidic residues" evidence="6">
    <location>
        <begin position="115"/>
        <end position="127"/>
    </location>
</feature>
<evidence type="ECO:0000256" key="1">
    <source>
        <dbReference type="ARBA" id="ARBA00004123"/>
    </source>
</evidence>
<dbReference type="Pfam" id="PF00076">
    <property type="entry name" value="RRM_1"/>
    <property type="match status" value="4"/>
</dbReference>
<dbReference type="SUPFAM" id="SSF54928">
    <property type="entry name" value="RNA-binding domain, RBD"/>
    <property type="match status" value="3"/>
</dbReference>
<feature type="compositionally biased region" description="Polar residues" evidence="6">
    <location>
        <begin position="816"/>
        <end position="825"/>
    </location>
</feature>